<evidence type="ECO:0000256" key="1">
    <source>
        <dbReference type="SAM" id="Phobius"/>
    </source>
</evidence>
<evidence type="ECO:0008006" key="4">
    <source>
        <dbReference type="Google" id="ProtNLM"/>
    </source>
</evidence>
<protein>
    <recommendedName>
        <fullName evidence="4">Transmembrane protein</fullName>
    </recommendedName>
</protein>
<keyword evidence="3" id="KW-1185">Reference proteome</keyword>
<feature type="transmembrane region" description="Helical" evidence="1">
    <location>
        <begin position="30"/>
        <end position="50"/>
    </location>
</feature>
<evidence type="ECO:0000313" key="3">
    <source>
        <dbReference type="Proteomes" id="UP000689195"/>
    </source>
</evidence>
<keyword evidence="1" id="KW-1133">Transmembrane helix</keyword>
<dbReference type="EMBL" id="CAJJDO010000009">
    <property type="protein sequence ID" value="CAD8140754.1"/>
    <property type="molecule type" value="Genomic_DNA"/>
</dbReference>
<sequence>MPKYEIIAKTMVEIQYQIELELYISQSFNLFLILNSANNKLLFIIYYLLFINLDSLKQSKIFIRQYYKFDFCQAINITFFIREIIIPTETKESIQYLLSSQAIMIANDIILKGNQIQSIKYKFKEFIIILPIQFSQFQIIILRISKIYILMNLIIYKLHKNFTKERFLDFNNTICLLDVKLIEVIIMISKFQIIDNLARISDIKLQLRIEQANVLENHNNLIKKQNNLDILIQYFYNKIAFFRQRFKRFSSFFMSLLLTKLNNNYKLNLQELAIVYHIRIN</sequence>
<name>A0A8S1SQH1_9CILI</name>
<comment type="caution">
    <text evidence="2">The sequence shown here is derived from an EMBL/GenBank/DDBJ whole genome shotgun (WGS) entry which is preliminary data.</text>
</comment>
<reference evidence="2" key="1">
    <citation type="submission" date="2021-01" db="EMBL/GenBank/DDBJ databases">
        <authorList>
            <consortium name="Genoscope - CEA"/>
            <person name="William W."/>
        </authorList>
    </citation>
    <scope>NUCLEOTIDE SEQUENCE</scope>
</reference>
<proteinExistence type="predicted"/>
<keyword evidence="1" id="KW-0812">Transmembrane</keyword>
<dbReference type="Proteomes" id="UP000689195">
    <property type="component" value="Unassembled WGS sequence"/>
</dbReference>
<keyword evidence="1" id="KW-0472">Membrane</keyword>
<accession>A0A8S1SQH1</accession>
<evidence type="ECO:0000313" key="2">
    <source>
        <dbReference type="EMBL" id="CAD8140754.1"/>
    </source>
</evidence>
<organism evidence="2 3">
    <name type="scientific">Paramecium pentaurelia</name>
    <dbReference type="NCBI Taxonomy" id="43138"/>
    <lineage>
        <taxon>Eukaryota</taxon>
        <taxon>Sar</taxon>
        <taxon>Alveolata</taxon>
        <taxon>Ciliophora</taxon>
        <taxon>Intramacronucleata</taxon>
        <taxon>Oligohymenophorea</taxon>
        <taxon>Peniculida</taxon>
        <taxon>Parameciidae</taxon>
        <taxon>Paramecium</taxon>
    </lineage>
</organism>
<dbReference type="AlphaFoldDB" id="A0A8S1SQH1"/>
<gene>
    <name evidence="2" type="ORF">PPENT_87.1.T0090264</name>
</gene>